<dbReference type="Pfam" id="PF03972">
    <property type="entry name" value="MmgE_PrpD_N"/>
    <property type="match status" value="1"/>
</dbReference>
<name>A0A6J4PY99_9ACTN</name>
<accession>A0A6J4PY99</accession>
<evidence type="ECO:0000259" key="3">
    <source>
        <dbReference type="Pfam" id="PF19305"/>
    </source>
</evidence>
<dbReference type="SUPFAM" id="SSF103378">
    <property type="entry name" value="2-methylcitrate dehydratase PrpD"/>
    <property type="match status" value="1"/>
</dbReference>
<dbReference type="GO" id="GO:0016829">
    <property type="term" value="F:lyase activity"/>
    <property type="evidence" value="ECO:0007669"/>
    <property type="project" value="InterPro"/>
</dbReference>
<dbReference type="Gene3D" id="1.10.4100.10">
    <property type="entry name" value="2-methylcitrate dehydratase PrpD"/>
    <property type="match status" value="1"/>
</dbReference>
<evidence type="ECO:0000259" key="2">
    <source>
        <dbReference type="Pfam" id="PF03972"/>
    </source>
</evidence>
<gene>
    <name evidence="4" type="ORF">AVDCRST_MAG37-219</name>
</gene>
<dbReference type="InterPro" id="IPR042183">
    <property type="entry name" value="MmgE/PrpD_sf_1"/>
</dbReference>
<reference evidence="4" key="1">
    <citation type="submission" date="2020-02" db="EMBL/GenBank/DDBJ databases">
        <authorList>
            <person name="Meier V. D."/>
        </authorList>
    </citation>
    <scope>NUCLEOTIDE SEQUENCE</scope>
    <source>
        <strain evidence="4">AVDCRST_MAG37</strain>
    </source>
</reference>
<proteinExistence type="inferred from homology"/>
<evidence type="ECO:0000256" key="1">
    <source>
        <dbReference type="ARBA" id="ARBA00006174"/>
    </source>
</evidence>
<feature type="domain" description="MmgE/PrpD N-terminal" evidence="2">
    <location>
        <begin position="9"/>
        <end position="254"/>
    </location>
</feature>
<comment type="similarity">
    <text evidence="1">Belongs to the PrpD family.</text>
</comment>
<dbReference type="AlphaFoldDB" id="A0A6J4PY99"/>
<protein>
    <submittedName>
        <fullName evidence="4">Immune-responsive protein 1</fullName>
    </submittedName>
</protein>
<dbReference type="EMBL" id="CADCVD010000013">
    <property type="protein sequence ID" value="CAA9425447.1"/>
    <property type="molecule type" value="Genomic_DNA"/>
</dbReference>
<dbReference type="InterPro" id="IPR005656">
    <property type="entry name" value="MmgE_PrpD"/>
</dbReference>
<feature type="domain" description="MmgE/PrpD C-terminal" evidence="3">
    <location>
        <begin position="278"/>
        <end position="441"/>
    </location>
</feature>
<dbReference type="Gene3D" id="3.30.1330.120">
    <property type="entry name" value="2-methylcitrate dehydratase PrpD"/>
    <property type="match status" value="1"/>
</dbReference>
<dbReference type="PANTHER" id="PTHR16943">
    <property type="entry name" value="2-METHYLCITRATE DEHYDRATASE-RELATED"/>
    <property type="match status" value="1"/>
</dbReference>
<organism evidence="4">
    <name type="scientific">uncultured Rubrobacteraceae bacterium</name>
    <dbReference type="NCBI Taxonomy" id="349277"/>
    <lineage>
        <taxon>Bacteria</taxon>
        <taxon>Bacillati</taxon>
        <taxon>Actinomycetota</taxon>
        <taxon>Rubrobacteria</taxon>
        <taxon>Rubrobacterales</taxon>
        <taxon>Rubrobacteraceae</taxon>
        <taxon>environmental samples</taxon>
    </lineage>
</organism>
<dbReference type="InterPro" id="IPR042188">
    <property type="entry name" value="MmgE/PrpD_sf_2"/>
</dbReference>
<dbReference type="Pfam" id="PF19305">
    <property type="entry name" value="MmgE_PrpD_C"/>
    <property type="match status" value="1"/>
</dbReference>
<evidence type="ECO:0000313" key="4">
    <source>
        <dbReference type="EMBL" id="CAA9425447.1"/>
    </source>
</evidence>
<dbReference type="InterPro" id="IPR036148">
    <property type="entry name" value="MmgE/PrpD_sf"/>
</dbReference>
<dbReference type="PANTHER" id="PTHR16943:SF8">
    <property type="entry name" value="2-METHYLCITRATE DEHYDRATASE"/>
    <property type="match status" value="1"/>
</dbReference>
<dbReference type="InterPro" id="IPR045337">
    <property type="entry name" value="MmgE_PrpD_C"/>
</dbReference>
<dbReference type="InterPro" id="IPR045336">
    <property type="entry name" value="MmgE_PrpD_N"/>
</dbReference>
<sequence>MTPEPTVLQQVSQFAAGVRAGEVEERLLQDARRRVTDIIGIALAASGMEPARVVGEVIDGWGGKEQASAIGRSGRFPTASAALLNGTLAHALDYDDTHLPSVLHPSAAVVPAALAVAEASGASGRNLLAAVAAGDELTVRVGMAGYDRKLGNSIFFEKGLHATSIAGTLGAALAAAMLHGLDEEGIGHAVAISASMGAGIIEANRTGGTVKRVHCGWAAHAGVVAAEMALHGLTGPPTVFEGRFGFLQAYLDDEADAEAITRDLGKDWELPRVFFKPYPANHFTHAGMDAAMKLREEGLKPGEIEEMKLGVASPVLRTIAQPEGEKARPKTGYAAQFSGPFTVATALVGGGGLGVSLDDFTDESVEDPLKLDLASRVRCVADEECERVFPNQFPAVLRVRLKDGEEREAKILHNRGGPENPLSDEELEIKFQNNAGRALPENIVTELGETLRGLENSGTVDEVMRLASRAAGGEGQGLNF</sequence>